<evidence type="ECO:0000313" key="1">
    <source>
        <dbReference type="EMBL" id="RVT65302.1"/>
    </source>
</evidence>
<evidence type="ECO:0000313" key="2">
    <source>
        <dbReference type="Proteomes" id="UP000288024"/>
    </source>
</evidence>
<dbReference type="RefSeq" id="WP_127737521.1">
    <property type="nucleotide sequence ID" value="NZ_RZTZ01000002.1"/>
</dbReference>
<dbReference type="InterPro" id="IPR011335">
    <property type="entry name" value="Restrct_endonuc-II-like"/>
</dbReference>
<comment type="caution">
    <text evidence="1">The sequence shown here is derived from an EMBL/GenBank/DDBJ whole genome shotgun (WGS) entry which is preliminary data.</text>
</comment>
<gene>
    <name evidence="1" type="ORF">EM808_07285</name>
</gene>
<name>A0A437KE56_9BACI</name>
<dbReference type="SUPFAM" id="SSF52980">
    <property type="entry name" value="Restriction endonuclease-like"/>
    <property type="match status" value="1"/>
</dbReference>
<reference evidence="1 2" key="1">
    <citation type="submission" date="2019-01" db="EMBL/GenBank/DDBJ databases">
        <title>Bacillus sp. M5HDSG1-1, whole genome shotgun sequence.</title>
        <authorList>
            <person name="Tuo L."/>
        </authorList>
    </citation>
    <scope>NUCLEOTIDE SEQUENCE [LARGE SCALE GENOMIC DNA]</scope>
    <source>
        <strain evidence="1 2">M5HDSG1-1</strain>
    </source>
</reference>
<accession>A0A437KE56</accession>
<dbReference type="Proteomes" id="UP000288024">
    <property type="component" value="Unassembled WGS sequence"/>
</dbReference>
<dbReference type="EMBL" id="RZTZ01000002">
    <property type="protein sequence ID" value="RVT65302.1"/>
    <property type="molecule type" value="Genomic_DNA"/>
</dbReference>
<keyword evidence="2" id="KW-1185">Reference proteome</keyword>
<protein>
    <submittedName>
        <fullName evidence="1">Uncharacterized protein</fullName>
    </submittedName>
</protein>
<dbReference type="AlphaFoldDB" id="A0A437KE56"/>
<proteinExistence type="predicted"/>
<organism evidence="1 2">
    <name type="scientific">Niallia taxi</name>
    <dbReference type="NCBI Taxonomy" id="2499688"/>
    <lineage>
        <taxon>Bacteria</taxon>
        <taxon>Bacillati</taxon>
        <taxon>Bacillota</taxon>
        <taxon>Bacilli</taxon>
        <taxon>Bacillales</taxon>
        <taxon>Bacillaceae</taxon>
        <taxon>Niallia</taxon>
    </lineage>
</organism>
<sequence>MQLNENIRKLAIEIIANLVFIKNQMYEQILKPAGIKKEQFVRLKTFRNADGRLCTKREIGVMLLEEFDITVEEQKFVKTVIEIAASWNKFHLAENEYTARGTVQKAREVLNTIEIMEAKEAQLFEEEKKREKLRIEELKRIARLDQKLEIQKQSKLLLLMFDEMARMENNAQKKGYLLEQLINMLFQLYDIALLESFRRNNGGEQIDGAFKLDGWHYIVEMKWTKQLTDMSQLDSLYGKVARSGKQTMGLFISINGWSTKVVPLMKQSPDKSIFLMDGYDLRVVLSGEVDLIELLQKKIAKFNLLSEPYIGVNGIK</sequence>